<dbReference type="Pfam" id="PF08044">
    <property type="entry name" value="DUF1707"/>
    <property type="match status" value="1"/>
</dbReference>
<proteinExistence type="predicted"/>
<feature type="domain" description="Cell wall-active antibiotics response LiaF-like C-terminal" evidence="3">
    <location>
        <begin position="117"/>
        <end position="184"/>
    </location>
</feature>
<evidence type="ECO:0000313" key="5">
    <source>
        <dbReference type="Proteomes" id="UP001224661"/>
    </source>
</evidence>
<feature type="domain" description="DUF1707" evidence="2">
    <location>
        <begin position="19"/>
        <end position="71"/>
    </location>
</feature>
<dbReference type="EMBL" id="JASCIR010000033">
    <property type="protein sequence ID" value="MDI3389812.1"/>
    <property type="molecule type" value="Genomic_DNA"/>
</dbReference>
<feature type="region of interest" description="Disordered" evidence="1">
    <location>
        <begin position="70"/>
        <end position="102"/>
    </location>
</feature>
<dbReference type="PANTHER" id="PTHR40763">
    <property type="entry name" value="MEMBRANE PROTEIN-RELATED"/>
    <property type="match status" value="1"/>
</dbReference>
<dbReference type="RefSeq" id="WP_282516284.1">
    <property type="nucleotide sequence ID" value="NZ_JASCIR010000033.1"/>
</dbReference>
<dbReference type="InterPro" id="IPR012551">
    <property type="entry name" value="DUF1707_SHOCT-like"/>
</dbReference>
<feature type="region of interest" description="Disordered" evidence="1">
    <location>
        <begin position="1"/>
        <end position="27"/>
    </location>
</feature>
<gene>
    <name evidence="4" type="ORF">QIS99_27010</name>
</gene>
<organism evidence="4 5">
    <name type="scientific">Streptomyces solicavernae</name>
    <dbReference type="NCBI Taxonomy" id="3043614"/>
    <lineage>
        <taxon>Bacteria</taxon>
        <taxon>Bacillati</taxon>
        <taxon>Actinomycetota</taxon>
        <taxon>Actinomycetes</taxon>
        <taxon>Kitasatosporales</taxon>
        <taxon>Streptomycetaceae</taxon>
        <taxon>Streptomyces</taxon>
    </lineage>
</organism>
<evidence type="ECO:0000256" key="1">
    <source>
        <dbReference type="SAM" id="MobiDB-lite"/>
    </source>
</evidence>
<accession>A0ABT6RZH3</accession>
<evidence type="ECO:0000259" key="2">
    <source>
        <dbReference type="Pfam" id="PF08044"/>
    </source>
</evidence>
<dbReference type="InterPro" id="IPR024425">
    <property type="entry name" value="LiaF-like_C"/>
</dbReference>
<sequence>MDLEKRPQQSAPAAEPTGLRASDADRDRTADILREALAEGRLTTEEHADRIEGVYGAKTLAELEPYVRDLPGEHQSRPAPAPYATAHAPAHSGAPLPGTIPADPDENLVAVLSSTTRKGRWRVGRRTHAYAVFGSVEIDLTEAVFEYPQIVIRAWSVFGNVEVRVPENITLRGTGSGVCGNFEVDTLEAEDPQAPVVFIDGYSVFGNIEAKPKRGKLIADLHKYIGRSTARHLRKHL</sequence>
<comment type="caution">
    <text evidence="4">The sequence shown here is derived from an EMBL/GenBank/DDBJ whole genome shotgun (WGS) entry which is preliminary data.</text>
</comment>
<name>A0ABT6RZH3_9ACTN</name>
<keyword evidence="5" id="KW-1185">Reference proteome</keyword>
<evidence type="ECO:0000259" key="3">
    <source>
        <dbReference type="Pfam" id="PF09922"/>
    </source>
</evidence>
<reference evidence="4 5" key="1">
    <citation type="submission" date="2023-05" db="EMBL/GenBank/DDBJ databases">
        <title>Draft genome sequence of Streptomyces sp. B-S-A8 isolated from a cave soil in Thailand.</title>
        <authorList>
            <person name="Chamroensaksri N."/>
            <person name="Muangham S."/>
        </authorList>
    </citation>
    <scope>NUCLEOTIDE SEQUENCE [LARGE SCALE GENOMIC DNA]</scope>
    <source>
        <strain evidence="4 5">B-S-A8</strain>
    </source>
</reference>
<dbReference type="Proteomes" id="UP001224661">
    <property type="component" value="Unassembled WGS sequence"/>
</dbReference>
<protein>
    <submittedName>
        <fullName evidence="4">DUF1707 domain-containing protein</fullName>
    </submittedName>
</protein>
<evidence type="ECO:0000313" key="4">
    <source>
        <dbReference type="EMBL" id="MDI3389812.1"/>
    </source>
</evidence>
<dbReference type="Pfam" id="PF09922">
    <property type="entry name" value="LiaF-like_C"/>
    <property type="match status" value="1"/>
</dbReference>
<dbReference type="PANTHER" id="PTHR40763:SF4">
    <property type="entry name" value="DUF1707 DOMAIN-CONTAINING PROTEIN"/>
    <property type="match status" value="1"/>
</dbReference>